<keyword evidence="6 12" id="KW-0347">Helicase</keyword>
<keyword evidence="7 12" id="KW-0862">Zinc</keyword>
<evidence type="ECO:0000256" key="11">
    <source>
        <dbReference type="ARBA" id="ARBA00048988"/>
    </source>
</evidence>
<feature type="domain" description="Helicase ATP-binding" evidence="13">
    <location>
        <begin position="222"/>
        <end position="390"/>
    </location>
</feature>
<evidence type="ECO:0000256" key="8">
    <source>
        <dbReference type="ARBA" id="ARBA00022840"/>
    </source>
</evidence>
<dbReference type="Proteomes" id="UP000030392">
    <property type="component" value="Unassembled WGS sequence"/>
</dbReference>
<dbReference type="GO" id="GO:0043138">
    <property type="term" value="F:3'-5' DNA helicase activity"/>
    <property type="evidence" value="ECO:0007669"/>
    <property type="project" value="UniProtKB-EC"/>
</dbReference>
<comment type="cofactor">
    <cofactor evidence="12">
        <name>Zn(2+)</name>
        <dbReference type="ChEBI" id="CHEBI:29105"/>
    </cofactor>
    <text evidence="12">Binds 2 zinc ions per subunit.</text>
</comment>
<dbReference type="InterPro" id="IPR041236">
    <property type="entry name" value="PriA_C"/>
</dbReference>
<dbReference type="GO" id="GO:0006302">
    <property type="term" value="P:double-strand break repair"/>
    <property type="evidence" value="ECO:0007669"/>
    <property type="project" value="InterPro"/>
</dbReference>
<dbReference type="PROSITE" id="PS51194">
    <property type="entry name" value="HELICASE_CTER"/>
    <property type="match status" value="1"/>
</dbReference>
<evidence type="ECO:0000256" key="9">
    <source>
        <dbReference type="ARBA" id="ARBA00023125"/>
    </source>
</evidence>
<keyword evidence="5 12" id="KW-0378">Hydrolase</keyword>
<dbReference type="InterPro" id="IPR014001">
    <property type="entry name" value="Helicase_ATP-bd"/>
</dbReference>
<evidence type="ECO:0000256" key="10">
    <source>
        <dbReference type="ARBA" id="ARBA00023235"/>
    </source>
</evidence>
<keyword evidence="2 12" id="KW-0235">DNA replication</keyword>
<feature type="domain" description="Helicase C-terminal" evidence="14">
    <location>
        <begin position="491"/>
        <end position="659"/>
    </location>
</feature>
<keyword evidence="10 12" id="KW-0413">Isomerase</keyword>
<evidence type="ECO:0000256" key="2">
    <source>
        <dbReference type="ARBA" id="ARBA00022705"/>
    </source>
</evidence>
<keyword evidence="9 12" id="KW-0238">DNA-binding</keyword>
<dbReference type="Gene3D" id="3.40.50.300">
    <property type="entry name" value="P-loop containing nucleotide triphosphate hydrolases"/>
    <property type="match status" value="2"/>
</dbReference>
<feature type="binding site" evidence="12">
    <location>
        <position position="453"/>
    </location>
    <ligand>
        <name>Zn(2+)</name>
        <dbReference type="ChEBI" id="CHEBI:29105"/>
        <label>1</label>
    </ligand>
</feature>
<dbReference type="InterPro" id="IPR011545">
    <property type="entry name" value="DEAD/DEAH_box_helicase_dom"/>
</dbReference>
<sequence length="747" mass="84414">MNSFIFDIWLHVGREGRCFSYQDGNNLDIDLGDVVTVRLKGQRMQGLVVKKMKKNITSTHQNLNNFSLNNVETLVQKAAIKNEWREWLEEIALDLYVSDFQMLKTALPPGWLGRSKLSNRPKKLWWVKLSSNNYEGKISSRQIELKKNLLLNGGGKWQKDLEAEGFSSLLIRNFVSVGCGEREKRLYLFNSFDNEESNDKKMLKIEEPQPLTLEQKLAKEKYESLPNGSALLLWGVTGSGKTEVYLQIAAHELSESRHCLILTPEIGLVPQLVDRFRKRFGLNVFEYHSNCSTKEKIETWKRALDNTKPSVFIGTRSAIFLPLSSLGLIVLDEEHDSSFKQESPMPCYHARELAIHRAKKTGAKVILGTATPSLNVWKNLKPNGNVFVAKLTKRISNRNLPTVSVVDMREELAFGNRSLISRYLKKQLLSIKESGNQAIVLVPRRGYSSFLSCRSCGEVVQCPHCDIALTVHRSKEGNQWLRCHWCDFRSKISDKCGECGSNAFKPFGTGTQRVMDHLERELEGVRLLRFDRDTTRGRDGHRLLLERFADGDADILVGTQMLSKGMDLPKVTLAVVLAADGLLYRPDLMATEETLQLFMQLAGRAGRGEQPGKVVVQTYCPDHPVILHLIDGSYEEFLKKEEKTRKEASMVPYSRACLLRFSGESSELASHGAFDVLSKIKNACSQKGWKLVGPAPSLVERVAGKSRWQLLLYGPELSRIPLPYGPELWKDLPKGVTLSIDPDPLQL</sequence>
<organism evidence="15 16">
    <name type="scientific">Prochlorococcus marinus str. PAC1</name>
    <dbReference type="NCBI Taxonomy" id="59924"/>
    <lineage>
        <taxon>Bacteria</taxon>
        <taxon>Bacillati</taxon>
        <taxon>Cyanobacteriota</taxon>
        <taxon>Cyanophyceae</taxon>
        <taxon>Synechococcales</taxon>
        <taxon>Prochlorococcaceae</taxon>
        <taxon>Prochlorococcus</taxon>
    </lineage>
</organism>
<dbReference type="Pfam" id="PF17764">
    <property type="entry name" value="PriA_3primeBD"/>
    <property type="match status" value="1"/>
</dbReference>
<dbReference type="EMBL" id="JNAX01000015">
    <property type="protein sequence ID" value="KGG19335.1"/>
    <property type="molecule type" value="Genomic_DNA"/>
</dbReference>
<evidence type="ECO:0000259" key="14">
    <source>
        <dbReference type="PROSITE" id="PS51194"/>
    </source>
</evidence>
<dbReference type="SMART" id="SM00490">
    <property type="entry name" value="HELICc"/>
    <property type="match status" value="1"/>
</dbReference>
<protein>
    <recommendedName>
        <fullName evidence="12">Replication restart protein PriA</fullName>
    </recommendedName>
    <alternativeName>
        <fullName evidence="12">ATP-dependent DNA helicase PriA</fullName>
        <ecNumber evidence="12">5.6.2.4</ecNumber>
    </alternativeName>
    <alternativeName>
        <fullName evidence="12">DNA 3'-5' helicase PriA</fullName>
    </alternativeName>
</protein>
<dbReference type="InterPro" id="IPR041222">
    <property type="entry name" value="PriA_3primeBD"/>
</dbReference>
<comment type="catalytic activity">
    <reaction evidence="11 12">
        <text>ATP + H2O = ADP + phosphate + H(+)</text>
        <dbReference type="Rhea" id="RHEA:13065"/>
        <dbReference type="ChEBI" id="CHEBI:15377"/>
        <dbReference type="ChEBI" id="CHEBI:15378"/>
        <dbReference type="ChEBI" id="CHEBI:30616"/>
        <dbReference type="ChEBI" id="CHEBI:43474"/>
        <dbReference type="ChEBI" id="CHEBI:456216"/>
        <dbReference type="EC" id="5.6.2.4"/>
    </reaction>
</comment>
<dbReference type="Gene3D" id="3.40.1440.60">
    <property type="entry name" value="PriA, 3(prime) DNA-binding domain"/>
    <property type="match status" value="1"/>
</dbReference>
<feature type="binding site" evidence="12">
    <location>
        <position position="456"/>
    </location>
    <ligand>
        <name>Zn(2+)</name>
        <dbReference type="ChEBI" id="CHEBI:29105"/>
        <label>1</label>
    </ligand>
</feature>
<dbReference type="InterPro" id="IPR040498">
    <property type="entry name" value="PriA_CRR"/>
</dbReference>
<dbReference type="PANTHER" id="PTHR30580">
    <property type="entry name" value="PRIMOSOMAL PROTEIN N"/>
    <property type="match status" value="1"/>
</dbReference>
<comment type="subunit">
    <text evidence="12">Component of the replication restart primosome.</text>
</comment>
<evidence type="ECO:0000256" key="5">
    <source>
        <dbReference type="ARBA" id="ARBA00022801"/>
    </source>
</evidence>
<dbReference type="Pfam" id="PF00271">
    <property type="entry name" value="Helicase_C"/>
    <property type="match status" value="1"/>
</dbReference>
<evidence type="ECO:0000313" key="16">
    <source>
        <dbReference type="Proteomes" id="UP000030392"/>
    </source>
</evidence>
<evidence type="ECO:0000256" key="3">
    <source>
        <dbReference type="ARBA" id="ARBA00022723"/>
    </source>
</evidence>
<dbReference type="GO" id="GO:0008270">
    <property type="term" value="F:zinc ion binding"/>
    <property type="evidence" value="ECO:0007669"/>
    <property type="project" value="UniProtKB-UniRule"/>
</dbReference>
<dbReference type="RefSeq" id="WP_036906897.1">
    <property type="nucleotide sequence ID" value="NZ_CP138967.1"/>
</dbReference>
<gene>
    <name evidence="12" type="primary">priA</name>
    <name evidence="15" type="ORF">EV03_1717</name>
</gene>
<comment type="function">
    <text evidence="12">Initiates the restart of stalled replication forks, which reloads the replicative helicase on sites other than the origin of replication. Recognizes and binds to abandoned replication forks and remodels them to uncover a helicase loading site. Promotes assembly of the primosome at these replication forks.</text>
</comment>
<feature type="binding site" evidence="12">
    <location>
        <position position="496"/>
    </location>
    <ligand>
        <name>Zn(2+)</name>
        <dbReference type="ChEBI" id="CHEBI:29105"/>
        <label>1</label>
    </ligand>
</feature>
<dbReference type="AlphaFoldDB" id="A0A0A2C347"/>
<keyword evidence="8 12" id="KW-0067">ATP-binding</keyword>
<evidence type="ECO:0000259" key="13">
    <source>
        <dbReference type="PROSITE" id="PS51192"/>
    </source>
</evidence>
<keyword evidence="1 12" id="KW-0639">Primosome</keyword>
<dbReference type="GO" id="GO:1990077">
    <property type="term" value="C:primosome complex"/>
    <property type="evidence" value="ECO:0007669"/>
    <property type="project" value="UniProtKB-UniRule"/>
</dbReference>
<name>A0A0A2C347_PROMR</name>
<evidence type="ECO:0000256" key="7">
    <source>
        <dbReference type="ARBA" id="ARBA00022833"/>
    </source>
</evidence>
<dbReference type="GO" id="GO:0005524">
    <property type="term" value="F:ATP binding"/>
    <property type="evidence" value="ECO:0007669"/>
    <property type="project" value="UniProtKB-UniRule"/>
</dbReference>
<feature type="binding site" evidence="12">
    <location>
        <position position="483"/>
    </location>
    <ligand>
        <name>Zn(2+)</name>
        <dbReference type="ChEBI" id="CHEBI:29105"/>
        <label>2</label>
    </ligand>
</feature>
<comment type="catalytic activity">
    <reaction evidence="12">
        <text>Couples ATP hydrolysis with the unwinding of duplex DNA by translocating in the 3'-5' direction.</text>
        <dbReference type="EC" id="5.6.2.4"/>
    </reaction>
</comment>
<dbReference type="GO" id="GO:0003677">
    <property type="term" value="F:DNA binding"/>
    <property type="evidence" value="ECO:0007669"/>
    <property type="project" value="UniProtKB-UniRule"/>
</dbReference>
<dbReference type="SUPFAM" id="SSF52540">
    <property type="entry name" value="P-loop containing nucleoside triphosphate hydrolases"/>
    <property type="match status" value="1"/>
</dbReference>
<dbReference type="GO" id="GO:0006310">
    <property type="term" value="P:DNA recombination"/>
    <property type="evidence" value="ECO:0007669"/>
    <property type="project" value="InterPro"/>
</dbReference>
<dbReference type="HAMAP" id="MF_00983">
    <property type="entry name" value="PriA"/>
    <property type="match status" value="1"/>
</dbReference>
<dbReference type="InterPro" id="IPR005259">
    <property type="entry name" value="PriA"/>
</dbReference>
<feature type="binding site" evidence="12">
    <location>
        <position position="486"/>
    </location>
    <ligand>
        <name>Zn(2+)</name>
        <dbReference type="ChEBI" id="CHEBI:29105"/>
        <label>2</label>
    </ligand>
</feature>
<feature type="binding site" evidence="12">
    <location>
        <position position="499"/>
    </location>
    <ligand>
        <name>Zn(2+)</name>
        <dbReference type="ChEBI" id="CHEBI:29105"/>
        <label>1</label>
    </ligand>
</feature>
<dbReference type="Pfam" id="PF18319">
    <property type="entry name" value="Zn_ribbon_PriA"/>
    <property type="match status" value="1"/>
</dbReference>
<dbReference type="EC" id="5.6.2.4" evidence="12"/>
<dbReference type="PROSITE" id="PS51192">
    <property type="entry name" value="HELICASE_ATP_BIND_1"/>
    <property type="match status" value="1"/>
</dbReference>
<dbReference type="GO" id="GO:0006270">
    <property type="term" value="P:DNA replication initiation"/>
    <property type="evidence" value="ECO:0007669"/>
    <property type="project" value="TreeGrafter"/>
</dbReference>
<comment type="caution">
    <text evidence="15">The sequence shown here is derived from an EMBL/GenBank/DDBJ whole genome shotgun (WGS) entry which is preliminary data.</text>
</comment>
<dbReference type="GO" id="GO:0006269">
    <property type="term" value="P:DNA replication, synthesis of primer"/>
    <property type="evidence" value="ECO:0007669"/>
    <property type="project" value="UniProtKB-KW"/>
</dbReference>
<keyword evidence="3 12" id="KW-0479">Metal-binding</keyword>
<proteinExistence type="inferred from homology"/>
<evidence type="ECO:0000256" key="12">
    <source>
        <dbReference type="HAMAP-Rule" id="MF_00983"/>
    </source>
</evidence>
<dbReference type="SMART" id="SM00487">
    <property type="entry name" value="DEXDc"/>
    <property type="match status" value="1"/>
</dbReference>
<dbReference type="GO" id="GO:0016887">
    <property type="term" value="F:ATP hydrolysis activity"/>
    <property type="evidence" value="ECO:0007669"/>
    <property type="project" value="RHEA"/>
</dbReference>
<reference evidence="16" key="1">
    <citation type="journal article" date="2014" name="Sci. Data">
        <title>Genomes of diverse isolates of the marine cyanobacterium Prochlorococcus.</title>
        <authorList>
            <person name="Biller S."/>
            <person name="Berube P."/>
            <person name="Thompson J."/>
            <person name="Kelly L."/>
            <person name="Roggensack S."/>
            <person name="Awad L."/>
            <person name="Roache-Johnson K."/>
            <person name="Ding H."/>
            <person name="Giovannoni S.J."/>
            <person name="Moore L.R."/>
            <person name="Chisholm S.W."/>
        </authorList>
    </citation>
    <scope>NUCLEOTIDE SEQUENCE [LARGE SCALE GENOMIC DNA]</scope>
    <source>
        <strain evidence="16">PAC1</strain>
    </source>
</reference>
<dbReference type="InterPro" id="IPR042115">
    <property type="entry name" value="PriA_3primeBD_sf"/>
</dbReference>
<accession>A0A0A2C347</accession>
<evidence type="ECO:0000313" key="15">
    <source>
        <dbReference type="EMBL" id="KGG19335.1"/>
    </source>
</evidence>
<dbReference type="PANTHER" id="PTHR30580:SF0">
    <property type="entry name" value="PRIMOSOMAL PROTEIN N"/>
    <property type="match status" value="1"/>
</dbReference>
<evidence type="ECO:0000256" key="1">
    <source>
        <dbReference type="ARBA" id="ARBA00022515"/>
    </source>
</evidence>
<dbReference type="InterPro" id="IPR001650">
    <property type="entry name" value="Helicase_C-like"/>
</dbReference>
<dbReference type="FunFam" id="3.40.50.300:FF:000489">
    <property type="entry name" value="Primosome assembly protein PriA"/>
    <property type="match status" value="1"/>
</dbReference>
<feature type="binding site" evidence="12">
    <location>
        <position position="462"/>
    </location>
    <ligand>
        <name>Zn(2+)</name>
        <dbReference type="ChEBI" id="CHEBI:29105"/>
        <label>2</label>
    </ligand>
</feature>
<feature type="binding site" evidence="12">
    <location>
        <position position="465"/>
    </location>
    <ligand>
        <name>Zn(2+)</name>
        <dbReference type="ChEBI" id="CHEBI:29105"/>
        <label>2</label>
    </ligand>
</feature>
<evidence type="ECO:0000256" key="6">
    <source>
        <dbReference type="ARBA" id="ARBA00022806"/>
    </source>
</evidence>
<keyword evidence="4 12" id="KW-0547">Nucleotide-binding</keyword>
<dbReference type="Pfam" id="PF18074">
    <property type="entry name" value="PriA_C"/>
    <property type="match status" value="1"/>
</dbReference>
<dbReference type="InterPro" id="IPR027417">
    <property type="entry name" value="P-loop_NTPase"/>
</dbReference>
<comment type="similarity">
    <text evidence="12">Belongs to the helicase family. PriA subfamily.</text>
</comment>
<dbReference type="NCBIfam" id="TIGR00595">
    <property type="entry name" value="priA"/>
    <property type="match status" value="1"/>
</dbReference>
<dbReference type="Pfam" id="PF00270">
    <property type="entry name" value="DEAD"/>
    <property type="match status" value="1"/>
</dbReference>
<evidence type="ECO:0000256" key="4">
    <source>
        <dbReference type="ARBA" id="ARBA00022741"/>
    </source>
</evidence>